<organism evidence="2 3">
    <name type="scientific">Clathrospora elynae</name>
    <dbReference type="NCBI Taxonomy" id="706981"/>
    <lineage>
        <taxon>Eukaryota</taxon>
        <taxon>Fungi</taxon>
        <taxon>Dikarya</taxon>
        <taxon>Ascomycota</taxon>
        <taxon>Pezizomycotina</taxon>
        <taxon>Dothideomycetes</taxon>
        <taxon>Pleosporomycetidae</taxon>
        <taxon>Pleosporales</taxon>
        <taxon>Diademaceae</taxon>
        <taxon>Clathrospora</taxon>
    </lineage>
</organism>
<name>A0A6A5SWU3_9PLEO</name>
<evidence type="ECO:0000313" key="3">
    <source>
        <dbReference type="Proteomes" id="UP000800038"/>
    </source>
</evidence>
<accession>A0A6A5SWU3</accession>
<protein>
    <submittedName>
        <fullName evidence="2">Uncharacterized protein</fullName>
    </submittedName>
</protein>
<proteinExistence type="predicted"/>
<evidence type="ECO:0000313" key="2">
    <source>
        <dbReference type="EMBL" id="KAF1944723.1"/>
    </source>
</evidence>
<evidence type="ECO:0000256" key="1">
    <source>
        <dbReference type="SAM" id="MobiDB-lite"/>
    </source>
</evidence>
<dbReference type="Proteomes" id="UP000800038">
    <property type="component" value="Unassembled WGS sequence"/>
</dbReference>
<dbReference type="EMBL" id="ML976014">
    <property type="protein sequence ID" value="KAF1944723.1"/>
    <property type="molecule type" value="Genomic_DNA"/>
</dbReference>
<feature type="region of interest" description="Disordered" evidence="1">
    <location>
        <begin position="97"/>
        <end position="121"/>
    </location>
</feature>
<sequence>MRRTGHRIQYIDSMESPYGSTCSTHQVKAILLFYLQYALQRAPSTAFILSLLFDTLDREPPLLSVYHPFDPDPVHSREPTLHPPTVYHTSSLPALVVPSSRTDPHTGGAFEPRSRPYNHLR</sequence>
<gene>
    <name evidence="2" type="ORF">EJ02DRAFT_479468</name>
</gene>
<keyword evidence="3" id="KW-1185">Reference proteome</keyword>
<dbReference type="AlphaFoldDB" id="A0A6A5SWU3"/>
<reference evidence="2" key="1">
    <citation type="journal article" date="2020" name="Stud. Mycol.">
        <title>101 Dothideomycetes genomes: a test case for predicting lifestyles and emergence of pathogens.</title>
        <authorList>
            <person name="Haridas S."/>
            <person name="Albert R."/>
            <person name="Binder M."/>
            <person name="Bloem J."/>
            <person name="Labutti K."/>
            <person name="Salamov A."/>
            <person name="Andreopoulos B."/>
            <person name="Baker S."/>
            <person name="Barry K."/>
            <person name="Bills G."/>
            <person name="Bluhm B."/>
            <person name="Cannon C."/>
            <person name="Castanera R."/>
            <person name="Culley D."/>
            <person name="Daum C."/>
            <person name="Ezra D."/>
            <person name="Gonzalez J."/>
            <person name="Henrissat B."/>
            <person name="Kuo A."/>
            <person name="Liang C."/>
            <person name="Lipzen A."/>
            <person name="Lutzoni F."/>
            <person name="Magnuson J."/>
            <person name="Mondo S."/>
            <person name="Nolan M."/>
            <person name="Ohm R."/>
            <person name="Pangilinan J."/>
            <person name="Park H.-J."/>
            <person name="Ramirez L."/>
            <person name="Alfaro M."/>
            <person name="Sun H."/>
            <person name="Tritt A."/>
            <person name="Yoshinaga Y."/>
            <person name="Zwiers L.-H."/>
            <person name="Turgeon B."/>
            <person name="Goodwin S."/>
            <person name="Spatafora J."/>
            <person name="Crous P."/>
            <person name="Grigoriev I."/>
        </authorList>
    </citation>
    <scope>NUCLEOTIDE SEQUENCE</scope>
    <source>
        <strain evidence="2">CBS 161.51</strain>
    </source>
</reference>